<keyword evidence="5 13" id="KW-0812">Transmembrane</keyword>
<feature type="chain" id="PRO_5025431564" evidence="14">
    <location>
        <begin position="18"/>
        <end position="94"/>
    </location>
</feature>
<accession>A0A699YMZ0</accession>
<keyword evidence="8 13" id="KW-1133">Transmembrane helix</keyword>
<evidence type="ECO:0000256" key="4">
    <source>
        <dbReference type="ARBA" id="ARBA00022673"/>
    </source>
</evidence>
<dbReference type="Gene3D" id="1.20.120.350">
    <property type="entry name" value="Voltage-gated potassium channels. Chain C"/>
    <property type="match status" value="1"/>
</dbReference>
<keyword evidence="12" id="KW-0407">Ion channel</keyword>
<keyword evidence="9" id="KW-0406">Ion transport</keyword>
<evidence type="ECO:0000256" key="11">
    <source>
        <dbReference type="ARBA" id="ARBA00023180"/>
    </source>
</evidence>
<evidence type="ECO:0000256" key="13">
    <source>
        <dbReference type="SAM" id="Phobius"/>
    </source>
</evidence>
<feature type="transmembrane region" description="Helical" evidence="13">
    <location>
        <begin position="70"/>
        <end position="91"/>
    </location>
</feature>
<evidence type="ECO:0000256" key="2">
    <source>
        <dbReference type="ARBA" id="ARBA00022448"/>
    </source>
</evidence>
<reference evidence="16 17" key="1">
    <citation type="submission" date="2020-02" db="EMBL/GenBank/DDBJ databases">
        <title>Draft genome sequence of Haematococcus lacustris strain NIES-144.</title>
        <authorList>
            <person name="Morimoto D."/>
            <person name="Nakagawa S."/>
            <person name="Yoshida T."/>
            <person name="Sawayama S."/>
        </authorList>
    </citation>
    <scope>NUCLEOTIDE SEQUENCE [LARGE SCALE GENOMIC DNA]</scope>
    <source>
        <strain evidence="16 17">NIES-144</strain>
    </source>
</reference>
<dbReference type="EMBL" id="BLLF01000397">
    <property type="protein sequence ID" value="GFH11380.1"/>
    <property type="molecule type" value="Genomic_DNA"/>
</dbReference>
<feature type="signal peptide" evidence="14">
    <location>
        <begin position="1"/>
        <end position="17"/>
    </location>
</feature>
<name>A0A699YMZ0_HAELA</name>
<dbReference type="AlphaFoldDB" id="A0A699YMZ0"/>
<evidence type="ECO:0000256" key="8">
    <source>
        <dbReference type="ARBA" id="ARBA00022989"/>
    </source>
</evidence>
<dbReference type="SUPFAM" id="SSF81324">
    <property type="entry name" value="Voltage-gated potassium channels"/>
    <property type="match status" value="1"/>
</dbReference>
<evidence type="ECO:0000256" key="7">
    <source>
        <dbReference type="ARBA" id="ARBA00022882"/>
    </source>
</evidence>
<dbReference type="Pfam" id="PF00520">
    <property type="entry name" value="Ion_trans"/>
    <property type="match status" value="1"/>
</dbReference>
<feature type="non-terminal residue" evidence="16">
    <location>
        <position position="94"/>
    </location>
</feature>
<protein>
    <submittedName>
        <fullName evidence="16">EF-hand domain-containing protein</fullName>
    </submittedName>
</protein>
<evidence type="ECO:0000256" key="5">
    <source>
        <dbReference type="ARBA" id="ARBA00022692"/>
    </source>
</evidence>
<feature type="transmembrane region" description="Helical" evidence="13">
    <location>
        <begin position="34"/>
        <end position="58"/>
    </location>
</feature>
<organism evidence="16 17">
    <name type="scientific">Haematococcus lacustris</name>
    <name type="common">Green alga</name>
    <name type="synonym">Haematococcus pluvialis</name>
    <dbReference type="NCBI Taxonomy" id="44745"/>
    <lineage>
        <taxon>Eukaryota</taxon>
        <taxon>Viridiplantae</taxon>
        <taxon>Chlorophyta</taxon>
        <taxon>core chlorophytes</taxon>
        <taxon>Chlorophyceae</taxon>
        <taxon>CS clade</taxon>
        <taxon>Chlamydomonadales</taxon>
        <taxon>Haematococcaceae</taxon>
        <taxon>Haematococcus</taxon>
    </lineage>
</organism>
<proteinExistence type="predicted"/>
<comment type="caution">
    <text evidence="16">The sequence shown here is derived from an EMBL/GenBank/DDBJ whole genome shotgun (WGS) entry which is preliminary data.</text>
</comment>
<comment type="subcellular location">
    <subcellularLocation>
        <location evidence="1">Membrane</location>
        <topology evidence="1">Multi-pass membrane protein</topology>
    </subcellularLocation>
</comment>
<dbReference type="Proteomes" id="UP000485058">
    <property type="component" value="Unassembled WGS sequence"/>
</dbReference>
<evidence type="ECO:0000256" key="1">
    <source>
        <dbReference type="ARBA" id="ARBA00004141"/>
    </source>
</evidence>
<dbReference type="GO" id="GO:0005891">
    <property type="term" value="C:voltage-gated calcium channel complex"/>
    <property type="evidence" value="ECO:0007669"/>
    <property type="project" value="TreeGrafter"/>
</dbReference>
<sequence>MVLSVIIIVNCITLALDDPSPAFPSSTLGRNLAVANYVFIALFTVEAVLKIIALGFVLGPNTYLRSGWNCLDFLVVCVSFLDFTSLGNLTAVRC</sequence>
<evidence type="ECO:0000256" key="6">
    <source>
        <dbReference type="ARBA" id="ARBA00022837"/>
    </source>
</evidence>
<evidence type="ECO:0000259" key="15">
    <source>
        <dbReference type="Pfam" id="PF00520"/>
    </source>
</evidence>
<evidence type="ECO:0000313" key="17">
    <source>
        <dbReference type="Proteomes" id="UP000485058"/>
    </source>
</evidence>
<keyword evidence="4" id="KW-0107">Calcium channel</keyword>
<dbReference type="GO" id="GO:0008331">
    <property type="term" value="F:high voltage-gated calcium channel activity"/>
    <property type="evidence" value="ECO:0007669"/>
    <property type="project" value="TreeGrafter"/>
</dbReference>
<keyword evidence="17" id="KW-1185">Reference proteome</keyword>
<feature type="domain" description="Ion transport" evidence="15">
    <location>
        <begin position="3"/>
        <end position="90"/>
    </location>
</feature>
<dbReference type="InterPro" id="IPR050599">
    <property type="entry name" value="VDCC_alpha-1_subunit"/>
</dbReference>
<keyword evidence="3" id="KW-0109">Calcium transport</keyword>
<keyword evidence="2" id="KW-0813">Transport</keyword>
<dbReference type="InterPro" id="IPR005821">
    <property type="entry name" value="Ion_trans_dom"/>
</dbReference>
<evidence type="ECO:0000256" key="10">
    <source>
        <dbReference type="ARBA" id="ARBA00023136"/>
    </source>
</evidence>
<dbReference type="PANTHER" id="PTHR45628:SF7">
    <property type="entry name" value="VOLTAGE-DEPENDENT CALCIUM CHANNEL TYPE A SUBUNIT ALPHA-1"/>
    <property type="match status" value="1"/>
</dbReference>
<dbReference type="InterPro" id="IPR027359">
    <property type="entry name" value="Volt_channel_dom_sf"/>
</dbReference>
<keyword evidence="11" id="KW-0325">Glycoprotein</keyword>
<evidence type="ECO:0000256" key="9">
    <source>
        <dbReference type="ARBA" id="ARBA00023065"/>
    </source>
</evidence>
<evidence type="ECO:0000256" key="3">
    <source>
        <dbReference type="ARBA" id="ARBA00022568"/>
    </source>
</evidence>
<keyword evidence="10 13" id="KW-0472">Membrane</keyword>
<feature type="non-terminal residue" evidence="16">
    <location>
        <position position="1"/>
    </location>
</feature>
<gene>
    <name evidence="16" type="ORF">HaLaN_06867</name>
</gene>
<keyword evidence="6" id="KW-0106">Calcium</keyword>
<dbReference type="PANTHER" id="PTHR45628">
    <property type="entry name" value="VOLTAGE-DEPENDENT CALCIUM CHANNEL TYPE A SUBUNIT ALPHA-1"/>
    <property type="match status" value="1"/>
</dbReference>
<evidence type="ECO:0000256" key="14">
    <source>
        <dbReference type="SAM" id="SignalP"/>
    </source>
</evidence>
<keyword evidence="14" id="KW-0732">Signal</keyword>
<evidence type="ECO:0000313" key="16">
    <source>
        <dbReference type="EMBL" id="GFH11380.1"/>
    </source>
</evidence>
<evidence type="ECO:0000256" key="12">
    <source>
        <dbReference type="ARBA" id="ARBA00023303"/>
    </source>
</evidence>
<keyword evidence="7" id="KW-0851">Voltage-gated channel</keyword>
<dbReference type="GO" id="GO:0098703">
    <property type="term" value="P:calcium ion import across plasma membrane"/>
    <property type="evidence" value="ECO:0007669"/>
    <property type="project" value="TreeGrafter"/>
</dbReference>